<dbReference type="OrthoDB" id="6250593at2759"/>
<name>A0A443SV75_9ACAR</name>
<dbReference type="GO" id="GO:0016301">
    <property type="term" value="F:kinase activity"/>
    <property type="evidence" value="ECO:0007669"/>
    <property type="project" value="UniProtKB-KW"/>
</dbReference>
<comment type="caution">
    <text evidence="9">The sequence shown here is derived from an EMBL/GenBank/DDBJ whole genome shotgun (WGS) entry which is preliminary data.</text>
</comment>
<dbReference type="PANTHER" id="PTHR15135">
    <property type="entry name" value="STAC"/>
    <property type="match status" value="1"/>
</dbReference>
<dbReference type="GO" id="GO:0005737">
    <property type="term" value="C:cytoplasm"/>
    <property type="evidence" value="ECO:0007669"/>
    <property type="project" value="UniProtKB-SubCell"/>
</dbReference>
<evidence type="ECO:0000256" key="1">
    <source>
        <dbReference type="ARBA" id="ARBA00004236"/>
    </source>
</evidence>
<dbReference type="EMBL" id="NCKV01000166">
    <property type="protein sequence ID" value="RWS31425.1"/>
    <property type="molecule type" value="Genomic_DNA"/>
</dbReference>
<dbReference type="Gene3D" id="1.20.1270.60">
    <property type="entry name" value="Arfaptin homology (AH) domain/BAR domain"/>
    <property type="match status" value="1"/>
</dbReference>
<proteinExistence type="predicted"/>
<feature type="coiled-coil region" evidence="8">
    <location>
        <begin position="302"/>
        <end position="332"/>
    </location>
</feature>
<dbReference type="AlphaFoldDB" id="A0A443SV75"/>
<keyword evidence="9" id="KW-0808">Transferase</keyword>
<dbReference type="Proteomes" id="UP000288716">
    <property type="component" value="Unassembled WGS sequence"/>
</dbReference>
<dbReference type="VEuPathDB" id="VectorBase:LDEU000617"/>
<evidence type="ECO:0000256" key="7">
    <source>
        <dbReference type="ARBA" id="ARBA00023136"/>
    </source>
</evidence>
<evidence type="ECO:0000313" key="10">
    <source>
        <dbReference type="Proteomes" id="UP000288716"/>
    </source>
</evidence>
<dbReference type="GO" id="GO:0003009">
    <property type="term" value="P:skeletal muscle contraction"/>
    <property type="evidence" value="ECO:0007669"/>
    <property type="project" value="TreeGrafter"/>
</dbReference>
<evidence type="ECO:0000313" key="9">
    <source>
        <dbReference type="EMBL" id="RWS31425.1"/>
    </source>
</evidence>
<organism evidence="9 10">
    <name type="scientific">Leptotrombidium deliense</name>
    <dbReference type="NCBI Taxonomy" id="299467"/>
    <lineage>
        <taxon>Eukaryota</taxon>
        <taxon>Metazoa</taxon>
        <taxon>Ecdysozoa</taxon>
        <taxon>Arthropoda</taxon>
        <taxon>Chelicerata</taxon>
        <taxon>Arachnida</taxon>
        <taxon>Acari</taxon>
        <taxon>Acariformes</taxon>
        <taxon>Trombidiformes</taxon>
        <taxon>Prostigmata</taxon>
        <taxon>Anystina</taxon>
        <taxon>Parasitengona</taxon>
        <taxon>Trombiculoidea</taxon>
        <taxon>Trombiculidae</taxon>
        <taxon>Leptotrombidium</taxon>
    </lineage>
</organism>
<keyword evidence="5" id="KW-0677">Repeat</keyword>
<dbReference type="GO" id="GO:1903078">
    <property type="term" value="P:positive regulation of protein localization to plasma membrane"/>
    <property type="evidence" value="ECO:0007669"/>
    <property type="project" value="TreeGrafter"/>
</dbReference>
<dbReference type="PANTHER" id="PTHR15135:SF7">
    <property type="entry name" value="STAC-LIKE, ISOFORM J"/>
    <property type="match status" value="1"/>
</dbReference>
<comment type="subcellular location">
    <subcellularLocation>
        <location evidence="1">Cell membrane</location>
    </subcellularLocation>
    <subcellularLocation>
        <location evidence="2">Cytoplasm</location>
    </subcellularLocation>
</comment>
<evidence type="ECO:0000256" key="5">
    <source>
        <dbReference type="ARBA" id="ARBA00022737"/>
    </source>
</evidence>
<dbReference type="GO" id="GO:0008270">
    <property type="term" value="F:zinc ion binding"/>
    <property type="evidence" value="ECO:0007669"/>
    <property type="project" value="UniProtKB-KW"/>
</dbReference>
<evidence type="ECO:0000256" key="6">
    <source>
        <dbReference type="ARBA" id="ARBA00022771"/>
    </source>
</evidence>
<feature type="non-terminal residue" evidence="9">
    <location>
        <position position="1"/>
    </location>
</feature>
<evidence type="ECO:0000256" key="2">
    <source>
        <dbReference type="ARBA" id="ARBA00004496"/>
    </source>
</evidence>
<dbReference type="STRING" id="299467.A0A443SV75"/>
<keyword evidence="10" id="KW-1185">Reference proteome</keyword>
<keyword evidence="6" id="KW-0863">Zinc-finger</keyword>
<dbReference type="InterPro" id="IPR027267">
    <property type="entry name" value="AH/BAR_dom_sf"/>
</dbReference>
<keyword evidence="4" id="KW-0963">Cytoplasm</keyword>
<evidence type="ECO:0000256" key="8">
    <source>
        <dbReference type="SAM" id="Coils"/>
    </source>
</evidence>
<reference evidence="9 10" key="1">
    <citation type="journal article" date="2018" name="Gigascience">
        <title>Genomes of trombidid mites reveal novel predicted allergens and laterally-transferred genes associated with secondary metabolism.</title>
        <authorList>
            <person name="Dong X."/>
            <person name="Chaisiri K."/>
            <person name="Xia D."/>
            <person name="Armstrong S.D."/>
            <person name="Fang Y."/>
            <person name="Donnelly M.J."/>
            <person name="Kadowaki T."/>
            <person name="McGarry J.W."/>
            <person name="Darby A.C."/>
            <person name="Makepeace B.L."/>
        </authorList>
    </citation>
    <scope>NUCLEOTIDE SEQUENCE [LARGE SCALE GENOMIC DNA]</scope>
    <source>
        <strain evidence="9">UoL-UT</strain>
    </source>
</reference>
<keyword evidence="3" id="KW-1003">Cell membrane</keyword>
<dbReference type="GO" id="GO:0005886">
    <property type="term" value="C:plasma membrane"/>
    <property type="evidence" value="ECO:0007669"/>
    <property type="project" value="UniProtKB-SubCell"/>
</dbReference>
<keyword evidence="7" id="KW-0472">Membrane</keyword>
<feature type="non-terminal residue" evidence="9">
    <location>
        <position position="424"/>
    </location>
</feature>
<gene>
    <name evidence="9" type="ORF">B4U80_02351</name>
</gene>
<keyword evidence="6" id="KW-0479">Metal-binding</keyword>
<dbReference type="InterPro" id="IPR039688">
    <property type="entry name" value="STAC1/2/3"/>
</dbReference>
<protein>
    <submittedName>
        <fullName evidence="9">Tyrosine-protein kinase Fer-like protein</fullName>
    </submittedName>
</protein>
<evidence type="ECO:0000256" key="3">
    <source>
        <dbReference type="ARBA" id="ARBA00022475"/>
    </source>
</evidence>
<keyword evidence="9" id="KW-0418">Kinase</keyword>
<keyword evidence="6" id="KW-0862">Zinc</keyword>
<keyword evidence="8" id="KW-0175">Coiled coil</keyword>
<dbReference type="SUPFAM" id="SSF103657">
    <property type="entry name" value="BAR/IMD domain-like"/>
    <property type="match status" value="1"/>
</dbReference>
<sequence length="424" mass="48681">ADFTQQLAIVQERHSEDLQILVENFRKRNAELRKDRSSQSALFTIWELLLQEVEVDSQLHGDIARTLNRKLGTVLLERTFHRKIQSRKAFLHRESLEAILSKAEELLLKCQKEYFNAYQKVATSKNQHHLPEYYESHNSYVQQLHASNGMLKQYQNDILPMLLEVIETYSSLRSNVNFYFLNAQELRDVYIDISDIITNSMESTTDFIANKVREQCNHYQTISNACRSVNANLDLTAFIKTLNPEKVTAGWRLHTFTSPALMNDGNLASNATLDSMHNVSSLVLQNEIVIDRTARISFTKKTDSLRQEIHALELKIQQLEETLDSMVKLQQRSLGSNLLNKANEIQEDISLKRFDIHVANIHLAALKSQIDLFLLKQREILAENGLGMQRERKSSTGSTVSIKMKWLKAFKSLKGGPSNTEGYV</sequence>
<accession>A0A443SV75</accession>
<evidence type="ECO:0000256" key="4">
    <source>
        <dbReference type="ARBA" id="ARBA00022490"/>
    </source>
</evidence>